<dbReference type="EMBL" id="NHTK01001246">
    <property type="protein sequence ID" value="PPR01466.1"/>
    <property type="molecule type" value="Genomic_DNA"/>
</dbReference>
<dbReference type="InterPro" id="IPR036396">
    <property type="entry name" value="Cyt_P450_sf"/>
</dbReference>
<comment type="pathway">
    <text evidence="2">Secondary metabolite biosynthesis.</text>
</comment>
<dbReference type="CDD" id="cd11065">
    <property type="entry name" value="CYP64-like"/>
    <property type="match status" value="1"/>
</dbReference>
<evidence type="ECO:0000256" key="4">
    <source>
        <dbReference type="ARBA" id="ARBA00022617"/>
    </source>
</evidence>
<name>A0A409YEM8_9AGAR</name>
<sequence length="523" mass="59433">MSSASFISQYPYHLLVGCFLAITLFKRLGAKKRNPNNLPYPPGPKGYPLIGSLFDMPKGKPWLEYHEWSKTYGDMIYFEVLGQPFLVLGSLERANDIFEKRSSNYSDRMRMPMINELMGHDGMLAFQRYGPVWKKHRRAFQEQFHPQVIGEYQPVHVREVRAFLQRLLETPKDFYRHIDQSFGATILKVAYGYTIQGHDDPLVLNIEDAMDGIKQAGHPGAFLVDLIPAMKYIPEWFPGATFQKKAARWRQITQDMTNKPFEYVKEQMKNGTAIPCISTKMIDQLPDENDPSRAEQEQLAKRTASAAYLAGADSTLSAVKTFFLAMILYPEAQRRAQEELDSVLCGRLPEFSDRDSLPYINALVNENLRWKLVTNVGFPHVASQDDEYNGYFIPKGTLLIANAWAALHDPEVFENPDEFLPERYLDKDGQLDHSVRSPSVAAFGFGRRKCPGRHFSNDGLFMMIASTLAVYNILPPLDSNGKPCQLTAEFTSEVVSTPLPFECRIVPRSSAANTLIQDCLTFE</sequence>
<dbReference type="Pfam" id="PF00067">
    <property type="entry name" value="p450"/>
    <property type="match status" value="1"/>
</dbReference>
<accession>A0A409YEM8</accession>
<keyword evidence="12" id="KW-1185">Reference proteome</keyword>
<comment type="similarity">
    <text evidence="3 10">Belongs to the cytochrome P450 family.</text>
</comment>
<dbReference type="Proteomes" id="UP000284842">
    <property type="component" value="Unassembled WGS sequence"/>
</dbReference>
<evidence type="ECO:0000256" key="2">
    <source>
        <dbReference type="ARBA" id="ARBA00005179"/>
    </source>
</evidence>
<evidence type="ECO:0000256" key="1">
    <source>
        <dbReference type="ARBA" id="ARBA00001971"/>
    </source>
</evidence>
<comment type="cofactor">
    <cofactor evidence="1 9">
        <name>heme</name>
        <dbReference type="ChEBI" id="CHEBI:30413"/>
    </cofactor>
</comment>
<dbReference type="Gene3D" id="1.10.630.10">
    <property type="entry name" value="Cytochrome P450"/>
    <property type="match status" value="1"/>
</dbReference>
<keyword evidence="4 9" id="KW-0349">Heme</keyword>
<organism evidence="11 12">
    <name type="scientific">Panaeolus cyanescens</name>
    <dbReference type="NCBI Taxonomy" id="181874"/>
    <lineage>
        <taxon>Eukaryota</taxon>
        <taxon>Fungi</taxon>
        <taxon>Dikarya</taxon>
        <taxon>Basidiomycota</taxon>
        <taxon>Agaricomycotina</taxon>
        <taxon>Agaricomycetes</taxon>
        <taxon>Agaricomycetidae</taxon>
        <taxon>Agaricales</taxon>
        <taxon>Agaricineae</taxon>
        <taxon>Galeropsidaceae</taxon>
        <taxon>Panaeolus</taxon>
    </lineage>
</organism>
<evidence type="ECO:0000256" key="7">
    <source>
        <dbReference type="ARBA" id="ARBA00023004"/>
    </source>
</evidence>
<evidence type="ECO:0000256" key="6">
    <source>
        <dbReference type="ARBA" id="ARBA00023002"/>
    </source>
</evidence>
<dbReference type="AlphaFoldDB" id="A0A409YEM8"/>
<evidence type="ECO:0008006" key="13">
    <source>
        <dbReference type="Google" id="ProtNLM"/>
    </source>
</evidence>
<comment type="caution">
    <text evidence="11">The sequence shown here is derived from an EMBL/GenBank/DDBJ whole genome shotgun (WGS) entry which is preliminary data.</text>
</comment>
<dbReference type="OrthoDB" id="2789670at2759"/>
<dbReference type="PANTHER" id="PTHR46300">
    <property type="entry name" value="P450, PUTATIVE (EUROFUNG)-RELATED-RELATED"/>
    <property type="match status" value="1"/>
</dbReference>
<dbReference type="STRING" id="181874.A0A409YEM8"/>
<protein>
    <recommendedName>
        <fullName evidence="13">Cytochrome P450</fullName>
    </recommendedName>
</protein>
<dbReference type="GO" id="GO:0004497">
    <property type="term" value="F:monooxygenase activity"/>
    <property type="evidence" value="ECO:0007669"/>
    <property type="project" value="UniProtKB-KW"/>
</dbReference>
<dbReference type="InParanoid" id="A0A409YEM8"/>
<dbReference type="SUPFAM" id="SSF48264">
    <property type="entry name" value="Cytochrome P450"/>
    <property type="match status" value="1"/>
</dbReference>
<dbReference type="InterPro" id="IPR002401">
    <property type="entry name" value="Cyt_P450_E_grp-I"/>
</dbReference>
<evidence type="ECO:0000313" key="12">
    <source>
        <dbReference type="Proteomes" id="UP000284842"/>
    </source>
</evidence>
<keyword evidence="5 9" id="KW-0479">Metal-binding</keyword>
<evidence type="ECO:0000256" key="8">
    <source>
        <dbReference type="ARBA" id="ARBA00023033"/>
    </source>
</evidence>
<dbReference type="GO" id="GO:0016705">
    <property type="term" value="F:oxidoreductase activity, acting on paired donors, with incorporation or reduction of molecular oxygen"/>
    <property type="evidence" value="ECO:0007669"/>
    <property type="project" value="InterPro"/>
</dbReference>
<keyword evidence="6 10" id="KW-0560">Oxidoreductase</keyword>
<dbReference type="GO" id="GO:0005506">
    <property type="term" value="F:iron ion binding"/>
    <property type="evidence" value="ECO:0007669"/>
    <property type="project" value="InterPro"/>
</dbReference>
<dbReference type="InterPro" id="IPR050364">
    <property type="entry name" value="Cytochrome_P450_fung"/>
</dbReference>
<proteinExistence type="inferred from homology"/>
<dbReference type="InterPro" id="IPR017972">
    <property type="entry name" value="Cyt_P450_CS"/>
</dbReference>
<evidence type="ECO:0000313" key="11">
    <source>
        <dbReference type="EMBL" id="PPR01466.1"/>
    </source>
</evidence>
<evidence type="ECO:0000256" key="9">
    <source>
        <dbReference type="PIRSR" id="PIRSR602401-1"/>
    </source>
</evidence>
<dbReference type="PANTHER" id="PTHR46300:SF7">
    <property type="entry name" value="P450, PUTATIVE (EUROFUNG)-RELATED"/>
    <property type="match status" value="1"/>
</dbReference>
<keyword evidence="7 9" id="KW-0408">Iron</keyword>
<reference evidence="11 12" key="1">
    <citation type="journal article" date="2018" name="Evol. Lett.">
        <title>Horizontal gene cluster transfer increased hallucinogenic mushroom diversity.</title>
        <authorList>
            <person name="Reynolds H.T."/>
            <person name="Vijayakumar V."/>
            <person name="Gluck-Thaler E."/>
            <person name="Korotkin H.B."/>
            <person name="Matheny P.B."/>
            <person name="Slot J.C."/>
        </authorList>
    </citation>
    <scope>NUCLEOTIDE SEQUENCE [LARGE SCALE GENOMIC DNA]</scope>
    <source>
        <strain evidence="11 12">2629</strain>
    </source>
</reference>
<evidence type="ECO:0000256" key="5">
    <source>
        <dbReference type="ARBA" id="ARBA00022723"/>
    </source>
</evidence>
<evidence type="ECO:0000256" key="10">
    <source>
        <dbReference type="RuleBase" id="RU000461"/>
    </source>
</evidence>
<dbReference type="GO" id="GO:0020037">
    <property type="term" value="F:heme binding"/>
    <property type="evidence" value="ECO:0007669"/>
    <property type="project" value="InterPro"/>
</dbReference>
<gene>
    <name evidence="11" type="ORF">CVT24_001870</name>
</gene>
<feature type="binding site" description="axial binding residue" evidence="9">
    <location>
        <position position="450"/>
    </location>
    <ligand>
        <name>heme</name>
        <dbReference type="ChEBI" id="CHEBI:30413"/>
    </ligand>
    <ligandPart>
        <name>Fe</name>
        <dbReference type="ChEBI" id="CHEBI:18248"/>
    </ligandPart>
</feature>
<evidence type="ECO:0000256" key="3">
    <source>
        <dbReference type="ARBA" id="ARBA00010617"/>
    </source>
</evidence>
<dbReference type="PRINTS" id="PR00463">
    <property type="entry name" value="EP450I"/>
</dbReference>
<dbReference type="PROSITE" id="PS00086">
    <property type="entry name" value="CYTOCHROME_P450"/>
    <property type="match status" value="1"/>
</dbReference>
<keyword evidence="8 10" id="KW-0503">Monooxygenase</keyword>
<dbReference type="InterPro" id="IPR001128">
    <property type="entry name" value="Cyt_P450"/>
</dbReference>